<dbReference type="Pfam" id="PF02601">
    <property type="entry name" value="Exonuc_VII_L"/>
    <property type="match status" value="1"/>
</dbReference>
<proteinExistence type="inferred from homology"/>
<dbReference type="InterPro" id="IPR020579">
    <property type="entry name" value="Exonuc_VII_lsu_C"/>
</dbReference>
<feature type="domain" description="OB-fold nucleic acid binding" evidence="8">
    <location>
        <begin position="4"/>
        <end position="95"/>
    </location>
</feature>
<evidence type="ECO:0000256" key="2">
    <source>
        <dbReference type="ARBA" id="ARBA00022722"/>
    </source>
</evidence>
<comment type="similarity">
    <text evidence="5 6">Belongs to the XseA family.</text>
</comment>
<dbReference type="GO" id="GO:0006308">
    <property type="term" value="P:DNA catabolic process"/>
    <property type="evidence" value="ECO:0007669"/>
    <property type="project" value="UniProtKB-UniRule"/>
</dbReference>
<dbReference type="NCBIfam" id="TIGR00237">
    <property type="entry name" value="xseA"/>
    <property type="match status" value="1"/>
</dbReference>
<dbReference type="GO" id="GO:0009318">
    <property type="term" value="C:exodeoxyribonuclease VII complex"/>
    <property type="evidence" value="ECO:0007669"/>
    <property type="project" value="UniProtKB-UniRule"/>
</dbReference>
<protein>
    <recommendedName>
        <fullName evidence="5">Exodeoxyribonuclease 7 large subunit</fullName>
        <ecNumber evidence="5">3.1.11.6</ecNumber>
    </recommendedName>
    <alternativeName>
        <fullName evidence="5">Exodeoxyribonuclease VII large subunit</fullName>
        <shortName evidence="5">Exonuclease VII large subunit</shortName>
    </alternativeName>
</protein>
<dbReference type="InterPro" id="IPR003753">
    <property type="entry name" value="Exonuc_VII_L"/>
</dbReference>
<dbReference type="InterPro" id="IPR025824">
    <property type="entry name" value="OB-fold_nuc-bd_dom"/>
</dbReference>
<comment type="subunit">
    <text evidence="5">Heterooligomer composed of large and small subunits.</text>
</comment>
<evidence type="ECO:0000259" key="8">
    <source>
        <dbReference type="Pfam" id="PF13742"/>
    </source>
</evidence>
<comment type="subcellular location">
    <subcellularLocation>
        <location evidence="5 6">Cytoplasm</location>
    </subcellularLocation>
</comment>
<dbReference type="CDD" id="cd04489">
    <property type="entry name" value="ExoVII_LU_OBF"/>
    <property type="match status" value="1"/>
</dbReference>
<dbReference type="PANTHER" id="PTHR30008:SF0">
    <property type="entry name" value="EXODEOXYRIBONUCLEASE 7 LARGE SUBUNIT"/>
    <property type="match status" value="1"/>
</dbReference>
<evidence type="ECO:0000313" key="9">
    <source>
        <dbReference type="EMBL" id="HHE04772.1"/>
    </source>
</evidence>
<dbReference type="GO" id="GO:0005737">
    <property type="term" value="C:cytoplasm"/>
    <property type="evidence" value="ECO:0007669"/>
    <property type="project" value="UniProtKB-SubCell"/>
</dbReference>
<accession>A0A7C5HEC8</accession>
<dbReference type="AlphaFoldDB" id="A0A7C5HEC8"/>
<sequence>MKTYTVSELVNILNKNIKKIGQFLVEGEISNLKYHSSQHIYFTIKDSNSQIPCVIFRSRRERILFKLEDGKKYVIYGNFDYWAGGGRIQIIVENVFPSGMGELTLKFEMLKKKLQEEGLFDDEHKLSLPEFPQRIGVVTSLEGAAVRDIISVIKKRAPGVEILIRPTLVQGKDAAQDIVEAIREFNEFDNVDVIIVGRGGGSLEDIWSFNEEIVARAIYNSKIPIISAVGHEIDFTISDFVSDVRAATPTAAAEIIVNLRSEMFKKIESIEMIIVNTVGNKIKEANSRVSFIERSYILRNPLLPIEKKRATLDYLEEKGTKELMKRIRHFKTVLERTKLPEPPIRYLKENLIEKERYIKRFVVDLLNKKGRVISSLAFQLNDLSPNNTLRRGYTIVKKESQIIKSSKRLKEKDKIDITFYDGDVGAEIIPK</sequence>
<dbReference type="HAMAP" id="MF_00378">
    <property type="entry name" value="Exonuc_7_L"/>
    <property type="match status" value="1"/>
</dbReference>
<dbReference type="EMBL" id="DRTB01000129">
    <property type="protein sequence ID" value="HHE04772.1"/>
    <property type="molecule type" value="Genomic_DNA"/>
</dbReference>
<keyword evidence="3 5" id="KW-0378">Hydrolase</keyword>
<feature type="domain" description="Exonuclease VII large subunit C-terminal" evidence="7">
    <location>
        <begin position="119"/>
        <end position="426"/>
    </location>
</feature>
<keyword evidence="4 5" id="KW-0269">Exonuclease</keyword>
<organism evidence="9">
    <name type="scientific">candidate division WOR-3 bacterium</name>
    <dbReference type="NCBI Taxonomy" id="2052148"/>
    <lineage>
        <taxon>Bacteria</taxon>
        <taxon>Bacteria division WOR-3</taxon>
    </lineage>
</organism>
<dbReference type="Proteomes" id="UP000886110">
    <property type="component" value="Unassembled WGS sequence"/>
</dbReference>
<dbReference type="GO" id="GO:0003676">
    <property type="term" value="F:nucleic acid binding"/>
    <property type="evidence" value="ECO:0007669"/>
    <property type="project" value="InterPro"/>
</dbReference>
<evidence type="ECO:0000256" key="4">
    <source>
        <dbReference type="ARBA" id="ARBA00022839"/>
    </source>
</evidence>
<evidence type="ECO:0000256" key="5">
    <source>
        <dbReference type="HAMAP-Rule" id="MF_00378"/>
    </source>
</evidence>
<name>A0A7C5HEC8_UNCW3</name>
<keyword evidence="1 5" id="KW-0963">Cytoplasm</keyword>
<dbReference type="EC" id="3.1.11.6" evidence="5"/>
<evidence type="ECO:0000256" key="1">
    <source>
        <dbReference type="ARBA" id="ARBA00022490"/>
    </source>
</evidence>
<evidence type="ECO:0000256" key="3">
    <source>
        <dbReference type="ARBA" id="ARBA00022801"/>
    </source>
</evidence>
<dbReference type="GO" id="GO:0008855">
    <property type="term" value="F:exodeoxyribonuclease VII activity"/>
    <property type="evidence" value="ECO:0007669"/>
    <property type="project" value="UniProtKB-UniRule"/>
</dbReference>
<gene>
    <name evidence="5" type="primary">xseA</name>
    <name evidence="9" type="ORF">ENL19_01760</name>
</gene>
<dbReference type="PANTHER" id="PTHR30008">
    <property type="entry name" value="EXODEOXYRIBONUCLEASE 7 LARGE SUBUNIT"/>
    <property type="match status" value="1"/>
</dbReference>
<evidence type="ECO:0000256" key="6">
    <source>
        <dbReference type="RuleBase" id="RU004355"/>
    </source>
</evidence>
<comment type="function">
    <text evidence="5">Bidirectionally degrades single-stranded DNA into large acid-insoluble oligonucleotides, which are then degraded further into small acid-soluble oligonucleotides.</text>
</comment>
<dbReference type="Pfam" id="PF13742">
    <property type="entry name" value="tRNA_anti_2"/>
    <property type="match status" value="1"/>
</dbReference>
<comment type="catalytic activity">
    <reaction evidence="5 6">
        <text>Exonucleolytic cleavage in either 5'- to 3'- or 3'- to 5'-direction to yield nucleoside 5'-phosphates.</text>
        <dbReference type="EC" id="3.1.11.6"/>
    </reaction>
</comment>
<keyword evidence="2 5" id="KW-0540">Nuclease</keyword>
<comment type="caution">
    <text evidence="9">The sequence shown here is derived from an EMBL/GenBank/DDBJ whole genome shotgun (WGS) entry which is preliminary data.</text>
</comment>
<reference evidence="9" key="1">
    <citation type="journal article" date="2020" name="mSystems">
        <title>Genome- and Community-Level Interaction Insights into Carbon Utilization and Element Cycling Functions of Hydrothermarchaeota in Hydrothermal Sediment.</title>
        <authorList>
            <person name="Zhou Z."/>
            <person name="Liu Y."/>
            <person name="Xu W."/>
            <person name="Pan J."/>
            <person name="Luo Z.H."/>
            <person name="Li M."/>
        </authorList>
    </citation>
    <scope>NUCLEOTIDE SEQUENCE [LARGE SCALE GENOMIC DNA]</scope>
    <source>
        <strain evidence="9">HyVt-74</strain>
    </source>
</reference>
<evidence type="ECO:0000259" key="7">
    <source>
        <dbReference type="Pfam" id="PF02601"/>
    </source>
</evidence>